<dbReference type="FunFam" id="3.40.50.720:FF:000924">
    <property type="entry name" value="GDP-mannose 4,6 dehydratase"/>
    <property type="match status" value="1"/>
</dbReference>
<reference evidence="6" key="1">
    <citation type="submission" date="2021-08" db="EMBL/GenBank/DDBJ databases">
        <title>WGS assembly of Ceratopteris richardii.</title>
        <authorList>
            <person name="Marchant D.B."/>
            <person name="Chen G."/>
            <person name="Jenkins J."/>
            <person name="Shu S."/>
            <person name="Leebens-Mack J."/>
            <person name="Grimwood J."/>
            <person name="Schmutz J."/>
            <person name="Soltis P."/>
            <person name="Soltis D."/>
            <person name="Chen Z.-H."/>
        </authorList>
    </citation>
    <scope>NUCLEOTIDE SEQUENCE</scope>
    <source>
        <strain evidence="6">Whitten #5841</strain>
        <tissue evidence="6">Leaf</tissue>
    </source>
</reference>
<gene>
    <name evidence="6" type="ORF">KP509_34G057300</name>
</gene>
<evidence type="ECO:0000256" key="4">
    <source>
        <dbReference type="ARBA" id="ARBA00023239"/>
    </source>
</evidence>
<organism evidence="6 7">
    <name type="scientific">Ceratopteris richardii</name>
    <name type="common">Triangle waterfern</name>
    <dbReference type="NCBI Taxonomy" id="49495"/>
    <lineage>
        <taxon>Eukaryota</taxon>
        <taxon>Viridiplantae</taxon>
        <taxon>Streptophyta</taxon>
        <taxon>Embryophyta</taxon>
        <taxon>Tracheophyta</taxon>
        <taxon>Polypodiopsida</taxon>
        <taxon>Polypodiidae</taxon>
        <taxon>Polypodiales</taxon>
        <taxon>Pteridineae</taxon>
        <taxon>Pteridaceae</taxon>
        <taxon>Parkerioideae</taxon>
        <taxon>Ceratopteris</taxon>
    </lineage>
</organism>
<keyword evidence="7" id="KW-1185">Reference proteome</keyword>
<comment type="similarity">
    <text evidence="2">Belongs to the NAD(P)-dependent epimerase/dehydratase family. GDP-mannose 4,6-dehydratase subfamily.</text>
</comment>
<proteinExistence type="inferred from homology"/>
<sequence>MSKKALITGITGQDGSYLTELLLEKGYEVHGIIQRSSSFNTERLYGTYIDSHSSGARIKLHYGDLTDASSLRKCMDTICPDEVYNLGAQSHVGMSFENPEYTAEVFATGALRLLEAVKSYNRRAERKVCYYQAGCAEMYGASPPPQDENTEFHPMSPYGVSKVAAHWYTVHYREAHGLFACNGILFNHESPRRAENFFTRKITRAVGRIKLGLQEKLVLGNLKASREWGVAGDYVQAMWLMLQQDEPDDYVVATEETQTVEELLEAAFGHVKLNWKNHVEIDESQLRPSEVDNLRACANKAKQKLGWTPKVSFKELVAMMVDSDLEKAKRERALISFQNYNLLHAIVGNDG</sequence>
<dbReference type="Gene3D" id="3.90.25.10">
    <property type="entry name" value="UDP-galactose 4-epimerase, domain 1"/>
    <property type="match status" value="1"/>
</dbReference>
<dbReference type="EMBL" id="CM035439">
    <property type="protein sequence ID" value="KAH7284506.1"/>
    <property type="molecule type" value="Genomic_DNA"/>
</dbReference>
<dbReference type="InterPro" id="IPR036291">
    <property type="entry name" value="NAD(P)-bd_dom_sf"/>
</dbReference>
<dbReference type="InterPro" id="IPR006368">
    <property type="entry name" value="GDP_Man_deHydtase"/>
</dbReference>
<evidence type="ECO:0000259" key="5">
    <source>
        <dbReference type="Pfam" id="PF16363"/>
    </source>
</evidence>
<comment type="caution">
    <text evidence="6">The sequence shown here is derived from an EMBL/GenBank/DDBJ whole genome shotgun (WGS) entry which is preliminary data.</text>
</comment>
<dbReference type="PANTHER" id="PTHR43715:SF1">
    <property type="entry name" value="GDP-MANNOSE 4,6 DEHYDRATASE"/>
    <property type="match status" value="1"/>
</dbReference>
<dbReference type="Proteomes" id="UP000825935">
    <property type="component" value="Chromosome 34"/>
</dbReference>
<dbReference type="PANTHER" id="PTHR43715">
    <property type="entry name" value="GDP-MANNOSE 4,6-DEHYDRATASE"/>
    <property type="match status" value="1"/>
</dbReference>
<dbReference type="NCBIfam" id="TIGR01472">
    <property type="entry name" value="gmd"/>
    <property type="match status" value="1"/>
</dbReference>
<dbReference type="GO" id="GO:0042351">
    <property type="term" value="P:'de novo' GDP-L-fucose biosynthetic process"/>
    <property type="evidence" value="ECO:0007669"/>
    <property type="project" value="TreeGrafter"/>
</dbReference>
<dbReference type="CDD" id="cd05260">
    <property type="entry name" value="GDP_MD_SDR_e"/>
    <property type="match status" value="1"/>
</dbReference>
<dbReference type="OrthoDB" id="10253554at2759"/>
<dbReference type="AlphaFoldDB" id="A0A8T2QL23"/>
<dbReference type="GO" id="GO:0008446">
    <property type="term" value="F:GDP-mannose 4,6-dehydratase activity"/>
    <property type="evidence" value="ECO:0007669"/>
    <property type="project" value="UniProtKB-EC"/>
</dbReference>
<protein>
    <recommendedName>
        <fullName evidence="3">GDP-mannose 4,6-dehydratase</fullName>
        <ecNumber evidence="3">4.2.1.47</ecNumber>
    </recommendedName>
</protein>
<evidence type="ECO:0000313" key="6">
    <source>
        <dbReference type="EMBL" id="KAH7284506.1"/>
    </source>
</evidence>
<name>A0A8T2QL23_CERRI</name>
<dbReference type="Gene3D" id="3.40.50.720">
    <property type="entry name" value="NAD(P)-binding Rossmann-like Domain"/>
    <property type="match status" value="1"/>
</dbReference>
<dbReference type="HAMAP" id="MF_00955">
    <property type="entry name" value="GDP_Man_dehydratase"/>
    <property type="match status" value="1"/>
</dbReference>
<dbReference type="SUPFAM" id="SSF51735">
    <property type="entry name" value="NAD(P)-binding Rossmann-fold domains"/>
    <property type="match status" value="1"/>
</dbReference>
<evidence type="ECO:0000313" key="7">
    <source>
        <dbReference type="Proteomes" id="UP000825935"/>
    </source>
</evidence>
<dbReference type="InterPro" id="IPR016040">
    <property type="entry name" value="NAD(P)-bd_dom"/>
</dbReference>
<accession>A0A8T2QL23</accession>
<evidence type="ECO:0000256" key="1">
    <source>
        <dbReference type="ARBA" id="ARBA00001937"/>
    </source>
</evidence>
<comment type="cofactor">
    <cofactor evidence="1">
        <name>NADP(+)</name>
        <dbReference type="ChEBI" id="CHEBI:58349"/>
    </cofactor>
</comment>
<evidence type="ECO:0000256" key="2">
    <source>
        <dbReference type="ARBA" id="ARBA00009263"/>
    </source>
</evidence>
<keyword evidence="4" id="KW-0456">Lyase</keyword>
<dbReference type="EC" id="4.2.1.47" evidence="3"/>
<dbReference type="Pfam" id="PF16363">
    <property type="entry name" value="GDP_Man_Dehyd"/>
    <property type="match status" value="1"/>
</dbReference>
<feature type="domain" description="NAD(P)-binding" evidence="5">
    <location>
        <begin position="6"/>
        <end position="320"/>
    </location>
</feature>
<evidence type="ECO:0000256" key="3">
    <source>
        <dbReference type="ARBA" id="ARBA00011989"/>
    </source>
</evidence>